<dbReference type="RefSeq" id="WP_105916455.1">
    <property type="nucleotide sequence ID" value="NZ_CP021072.1"/>
</dbReference>
<keyword evidence="4 8" id="KW-0812">Transmembrane</keyword>
<feature type="transmembrane region" description="Helical" evidence="8">
    <location>
        <begin position="115"/>
        <end position="134"/>
    </location>
</feature>
<dbReference type="PANTHER" id="PTHR48086:SF5">
    <property type="entry name" value="NA(+):SOLUTE SYMPORTER (SSF FAMILY)"/>
    <property type="match status" value="1"/>
</dbReference>
<dbReference type="PROSITE" id="PS50283">
    <property type="entry name" value="NA_SOLUT_SYMP_3"/>
    <property type="match status" value="1"/>
</dbReference>
<evidence type="ECO:0000256" key="8">
    <source>
        <dbReference type="SAM" id="Phobius"/>
    </source>
</evidence>
<dbReference type="InterPro" id="IPR050277">
    <property type="entry name" value="Sodium:Solute_Symporter"/>
</dbReference>
<dbReference type="NCBIfam" id="TIGR03648">
    <property type="entry name" value="Na_symport_lg"/>
    <property type="match status" value="1"/>
</dbReference>
<keyword evidence="5 8" id="KW-1133">Transmembrane helix</keyword>
<reference evidence="9 10" key="1">
    <citation type="submission" date="2018-10" db="EMBL/GenBank/DDBJ databases">
        <title>Complete genome sequences of Arcobacter cryaerophilus strains ATCC 43158 and ATCC 49615.</title>
        <authorList>
            <person name="Miller W.G."/>
            <person name="Yee E."/>
            <person name="Bono J.L."/>
        </authorList>
    </citation>
    <scope>NUCLEOTIDE SEQUENCE [LARGE SCALE GENOMIC DNA]</scope>
    <source>
        <strain evidence="9 10">ATCC 43158</strain>
    </source>
</reference>
<evidence type="ECO:0000256" key="7">
    <source>
        <dbReference type="RuleBase" id="RU362091"/>
    </source>
</evidence>
<dbReference type="GeneID" id="56461697"/>
<dbReference type="Gene3D" id="1.20.1730.10">
    <property type="entry name" value="Sodium/glucose cotransporter"/>
    <property type="match status" value="1"/>
</dbReference>
<dbReference type="CDD" id="cd11480">
    <property type="entry name" value="SLC5sbd_u4"/>
    <property type="match status" value="1"/>
</dbReference>
<feature type="transmembrane region" description="Helical" evidence="8">
    <location>
        <begin position="46"/>
        <end position="67"/>
    </location>
</feature>
<evidence type="ECO:0000256" key="6">
    <source>
        <dbReference type="ARBA" id="ARBA00023136"/>
    </source>
</evidence>
<feature type="transmembrane region" description="Helical" evidence="8">
    <location>
        <begin position="247"/>
        <end position="269"/>
    </location>
</feature>
<dbReference type="GO" id="GO:0005886">
    <property type="term" value="C:plasma membrane"/>
    <property type="evidence" value="ECO:0007669"/>
    <property type="project" value="TreeGrafter"/>
</dbReference>
<dbReference type="PANTHER" id="PTHR48086">
    <property type="entry name" value="SODIUM/PROLINE SYMPORTER-RELATED"/>
    <property type="match status" value="1"/>
</dbReference>
<feature type="transmembrane region" description="Helical" evidence="8">
    <location>
        <begin position="482"/>
        <end position="505"/>
    </location>
</feature>
<comment type="subcellular location">
    <subcellularLocation>
        <location evidence="1">Membrane</location>
        <topology evidence="1">Multi-pass membrane protein</topology>
    </subcellularLocation>
</comment>
<feature type="transmembrane region" description="Helical" evidence="8">
    <location>
        <begin position="452"/>
        <end position="475"/>
    </location>
</feature>
<sequence>MELQSLIYLFVGVSFTIYFGLALWTKASSTKDFYVANKSFNPIFNGISIAVDFISAATFISLCGAFLSFGYDSFAYIIGITSGFVFLTILIVPYLRKMECLSIPLFFEKKFNSKLLKITAILIVVLVSFIYISAQLKGVGIIFSRIFQIDLSTALLIGMCITLFYAFIGGMKNIAYTQIAQYIIILFSFMTPIFFLTIEFTNSYLPQLAIFSKSSIYEERYLIEVFEQTLNDIGFKSFSDFNILNSLLIAISLSLGVASLPHILIKFFSSPTVNDARKSSFWALVFISVIYTSISSLFILSTLNLVKNTNGVEYDAFINNEIDQNEGKWLKTWEKTGLVKFEDLNKNNKIDLKYENNISELSINPDALTLLTTEIANLPNWVISLVLAGALAATLSTITGLILIIKTTISYELLKENFSKNSIVTRVIFSKLLIVLIIVLATLFYIPNYTILQTVAIAFTICTATLFPTLILGIFYKKVNKIGAIFGIAVGLIFTLSYSIYFLYIDSSNNYFFGISSEGIGSIGAILNIIITVIVSKITPKKEKNIEESIDFVKVLK</sequence>
<evidence type="ECO:0000313" key="9">
    <source>
        <dbReference type="EMBL" id="AYJ80590.1"/>
    </source>
</evidence>
<feature type="transmembrane region" description="Helical" evidence="8">
    <location>
        <begin position="179"/>
        <end position="198"/>
    </location>
</feature>
<feature type="transmembrane region" description="Helical" evidence="8">
    <location>
        <begin position="381"/>
        <end position="405"/>
    </location>
</feature>
<feature type="transmembrane region" description="Helical" evidence="8">
    <location>
        <begin position="281"/>
        <end position="300"/>
    </location>
</feature>
<dbReference type="InterPro" id="IPR001734">
    <property type="entry name" value="Na/solute_symporter"/>
</dbReference>
<proteinExistence type="inferred from homology"/>
<feature type="transmembrane region" description="Helical" evidence="8">
    <location>
        <begin position="426"/>
        <end position="446"/>
    </location>
</feature>
<organism evidence="9 10">
    <name type="scientific">Aliarcobacter cryaerophilus ATCC 43158</name>
    <dbReference type="NCBI Taxonomy" id="1032070"/>
    <lineage>
        <taxon>Bacteria</taxon>
        <taxon>Pseudomonadati</taxon>
        <taxon>Campylobacterota</taxon>
        <taxon>Epsilonproteobacteria</taxon>
        <taxon>Campylobacterales</taxon>
        <taxon>Arcobacteraceae</taxon>
        <taxon>Aliarcobacter</taxon>
    </lineage>
</organism>
<dbReference type="AlphaFoldDB" id="A0AAD0X9Y7"/>
<dbReference type="KEGG" id="acre:ACRYA_1480"/>
<dbReference type="Pfam" id="PF00474">
    <property type="entry name" value="SSF"/>
    <property type="match status" value="2"/>
</dbReference>
<feature type="transmembrane region" description="Helical" evidence="8">
    <location>
        <begin position="511"/>
        <end position="535"/>
    </location>
</feature>
<dbReference type="InterPro" id="IPR019899">
    <property type="entry name" value="Na/solute_symporter_VC_2705"/>
</dbReference>
<evidence type="ECO:0000256" key="4">
    <source>
        <dbReference type="ARBA" id="ARBA00022692"/>
    </source>
</evidence>
<keyword evidence="3" id="KW-0813">Transport</keyword>
<gene>
    <name evidence="9" type="ORF">ACRYA_1480</name>
</gene>
<evidence type="ECO:0000256" key="3">
    <source>
        <dbReference type="ARBA" id="ARBA00022448"/>
    </source>
</evidence>
<dbReference type="GO" id="GO:0022857">
    <property type="term" value="F:transmembrane transporter activity"/>
    <property type="evidence" value="ECO:0007669"/>
    <property type="project" value="InterPro"/>
</dbReference>
<evidence type="ECO:0000256" key="5">
    <source>
        <dbReference type="ARBA" id="ARBA00022989"/>
    </source>
</evidence>
<evidence type="ECO:0000256" key="1">
    <source>
        <dbReference type="ARBA" id="ARBA00004141"/>
    </source>
</evidence>
<accession>A0AAD0X9Y7</accession>
<feature type="transmembrane region" description="Helical" evidence="8">
    <location>
        <begin position="73"/>
        <end position="95"/>
    </location>
</feature>
<name>A0AAD0X9Y7_9BACT</name>
<feature type="transmembrane region" description="Helical" evidence="8">
    <location>
        <begin position="146"/>
        <end position="167"/>
    </location>
</feature>
<evidence type="ECO:0000256" key="2">
    <source>
        <dbReference type="ARBA" id="ARBA00006434"/>
    </source>
</evidence>
<evidence type="ECO:0000313" key="10">
    <source>
        <dbReference type="Proteomes" id="UP000273809"/>
    </source>
</evidence>
<dbReference type="EMBL" id="CP032823">
    <property type="protein sequence ID" value="AYJ80590.1"/>
    <property type="molecule type" value="Genomic_DNA"/>
</dbReference>
<feature type="transmembrane region" description="Helical" evidence="8">
    <location>
        <begin position="6"/>
        <end position="25"/>
    </location>
</feature>
<protein>
    <submittedName>
        <fullName evidence="9">Cation:acetate symporter</fullName>
    </submittedName>
</protein>
<comment type="similarity">
    <text evidence="2 7">Belongs to the sodium:solute symporter (SSF) (TC 2.A.21) family.</text>
</comment>
<dbReference type="Proteomes" id="UP000273809">
    <property type="component" value="Chromosome"/>
</dbReference>
<keyword evidence="6 8" id="KW-0472">Membrane</keyword>
<dbReference type="InterPro" id="IPR038377">
    <property type="entry name" value="Na/Glc_symporter_sf"/>
</dbReference>